<keyword evidence="1 5" id="KW-0808">Transferase</keyword>
<dbReference type="PROSITE" id="PS01295">
    <property type="entry name" value="ISPD"/>
    <property type="match status" value="1"/>
</dbReference>
<organism evidence="6">
    <name type="scientific">Lactiplantibacillus pentosus MP-10</name>
    <dbReference type="NCBI Taxonomy" id="1028490"/>
    <lineage>
        <taxon>Bacteria</taxon>
        <taxon>Bacillati</taxon>
        <taxon>Bacillota</taxon>
        <taxon>Bacilli</taxon>
        <taxon>Lactobacillales</taxon>
        <taxon>Lactobacillaceae</taxon>
        <taxon>Lactiplantibacillus</taxon>
    </lineage>
</organism>
<comment type="caution">
    <text evidence="5">Lacks conserved residue(s) required for the propagation of feature annotation.</text>
</comment>
<comment type="catalytic activity">
    <reaction evidence="5">
        <text>D-ribitol 5-phosphate + CTP + H(+) = CDP-L-ribitol + diphosphate</text>
        <dbReference type="Rhea" id="RHEA:12456"/>
        <dbReference type="ChEBI" id="CHEBI:15378"/>
        <dbReference type="ChEBI" id="CHEBI:33019"/>
        <dbReference type="ChEBI" id="CHEBI:37563"/>
        <dbReference type="ChEBI" id="CHEBI:57608"/>
        <dbReference type="ChEBI" id="CHEBI:57695"/>
        <dbReference type="EC" id="2.7.7.40"/>
    </reaction>
</comment>
<dbReference type="GO" id="GO:0050518">
    <property type="term" value="F:2-C-methyl-D-erythritol 4-phosphate cytidylyltransferase activity"/>
    <property type="evidence" value="ECO:0007669"/>
    <property type="project" value="TreeGrafter"/>
</dbReference>
<dbReference type="AlphaFoldDB" id="F6IRV3"/>
<name>F6IRV3_LACPE</name>
<dbReference type="InterPro" id="IPR034683">
    <property type="entry name" value="IspD/TarI"/>
</dbReference>
<dbReference type="Gene3D" id="3.90.550.10">
    <property type="entry name" value="Spore Coat Polysaccharide Biosynthesis Protein SpsA, Chain A"/>
    <property type="match status" value="1"/>
</dbReference>
<feature type="binding site" evidence="5">
    <location>
        <begin position="93"/>
        <end position="99"/>
    </location>
    <ligand>
        <name>CTP</name>
        <dbReference type="ChEBI" id="CHEBI:37563"/>
    </ligand>
</feature>
<evidence type="ECO:0000256" key="3">
    <source>
        <dbReference type="ARBA" id="ARBA00022944"/>
    </source>
</evidence>
<dbReference type="Pfam" id="PF01128">
    <property type="entry name" value="IspD"/>
    <property type="match status" value="1"/>
</dbReference>
<keyword evidence="2 5" id="KW-0548">Nucleotidyltransferase</keyword>
<feature type="site" description="Positions ribitol 5-phosphate for the nucleophilic attack" evidence="5">
    <location>
        <position position="228"/>
    </location>
</feature>
<evidence type="ECO:0000256" key="2">
    <source>
        <dbReference type="ARBA" id="ARBA00022695"/>
    </source>
</evidence>
<feature type="site" description="Transition state stabilizer" evidence="5">
    <location>
        <position position="35"/>
    </location>
</feature>
<evidence type="ECO:0000256" key="5">
    <source>
        <dbReference type="HAMAP-Rule" id="MF_02068"/>
    </source>
</evidence>
<dbReference type="CDD" id="cd02516">
    <property type="entry name" value="CDP-ME_synthetase"/>
    <property type="match status" value="1"/>
</dbReference>
<feature type="site" description="Positions ribitol 5-phosphate for the nucleophilic attack" evidence="5">
    <location>
        <position position="171"/>
    </location>
</feature>
<dbReference type="GO" id="GO:0071555">
    <property type="term" value="P:cell wall organization"/>
    <property type="evidence" value="ECO:0007669"/>
    <property type="project" value="UniProtKB-KW"/>
</dbReference>
<feature type="binding site" evidence="5">
    <location>
        <begin position="20"/>
        <end position="23"/>
    </location>
    <ligand>
        <name>CTP</name>
        <dbReference type="ChEBI" id="CHEBI:37563"/>
    </ligand>
</feature>
<dbReference type="HAMAP" id="MF_02068">
    <property type="entry name" value="TarI"/>
    <property type="match status" value="1"/>
</dbReference>
<dbReference type="PANTHER" id="PTHR32125">
    <property type="entry name" value="2-C-METHYL-D-ERYTHRITOL 4-PHOSPHATE CYTIDYLYLTRANSFERASE, CHLOROPLASTIC"/>
    <property type="match status" value="1"/>
</dbReference>
<keyword evidence="4 5" id="KW-0961">Cell wall biogenesis/degradation</keyword>
<proteinExistence type="inferred from homology"/>
<dbReference type="FunFam" id="3.90.550.10:FF:000003">
    <property type="entry name" value="2-C-methyl-D-erythritol 4-phosphate cytidylyltransferase"/>
    <property type="match status" value="1"/>
</dbReference>
<keyword evidence="3 5" id="KW-0777">Teichoic acid biosynthesis</keyword>
<dbReference type="UniPathway" id="UPA00790"/>
<dbReference type="InterPro" id="IPR050088">
    <property type="entry name" value="IspD/TarI_cytidylyltransf_bact"/>
</dbReference>
<protein>
    <recommendedName>
        <fullName evidence="5">Ribitol-5-phosphate cytidylyltransferase</fullName>
        <ecNumber evidence="5">2.7.7.40</ecNumber>
    </recommendedName>
</protein>
<dbReference type="EC" id="2.7.7.40" evidence="5"/>
<evidence type="ECO:0000256" key="4">
    <source>
        <dbReference type="ARBA" id="ARBA00023316"/>
    </source>
</evidence>
<dbReference type="EMBL" id="FR871761">
    <property type="protein sequence ID" value="CCB81254.1"/>
    <property type="molecule type" value="Genomic_DNA"/>
</dbReference>
<evidence type="ECO:0000256" key="1">
    <source>
        <dbReference type="ARBA" id="ARBA00022679"/>
    </source>
</evidence>
<dbReference type="GO" id="GO:0008299">
    <property type="term" value="P:isoprenoid biosynthetic process"/>
    <property type="evidence" value="ECO:0007669"/>
    <property type="project" value="InterPro"/>
</dbReference>
<dbReference type="GO" id="GO:1902012">
    <property type="term" value="P:poly(ribitol phosphate) teichoic acid biosynthetic process"/>
    <property type="evidence" value="ECO:0007669"/>
    <property type="project" value="UniProtKB-UniRule"/>
</dbReference>
<gene>
    <name evidence="5" type="primary">tarI</name>
    <name evidence="6" type="ORF">LPE_00261</name>
</gene>
<dbReference type="GO" id="GO:0047349">
    <property type="term" value="F:D-ribitol-5-phosphate cytidylyltransferase activity"/>
    <property type="evidence" value="ECO:0007669"/>
    <property type="project" value="UniProtKB-UniRule"/>
</dbReference>
<dbReference type="PANTHER" id="PTHR32125:SF8">
    <property type="entry name" value="RIBITOL-5-PHOSPHATE CYTIDYLYLTRANSFERASE"/>
    <property type="match status" value="1"/>
</dbReference>
<feature type="site" description="Transition state stabilizer" evidence="5">
    <location>
        <position position="27"/>
    </location>
</feature>
<reference evidence="6" key="1">
    <citation type="journal article" date="2011" name="J. Bacteriol.">
        <title>Annotated genome sequence of Lactobacillus pentosus MP-10, which has probiotic potential, from naturally fermented Alorena green table olives.</title>
        <authorList>
            <person name="Abriouel H."/>
            <person name="Benomar N."/>
            <person name="Perez Pulido R."/>
            <person name="Canamero M.M."/>
            <person name="Galvez A."/>
        </authorList>
    </citation>
    <scope>NUCLEOTIDE SEQUENCE</scope>
    <source>
        <strain evidence="6">MP-10</strain>
    </source>
</reference>
<dbReference type="InterPro" id="IPR034709">
    <property type="entry name" value="TarI"/>
</dbReference>
<sequence>MPNNTYHEWSNVDMIYAQILAGGKGTRMGNVPMPKQFLTLADKPILIHTIEKFVLESRFDAILVVCPADWLSHTQDLIKKYISDERVHVVTGGSERNETLMKGIEYIQENYGSHDDDIVVTHDAVRPFITQRIINDNIEAALKHAAVDTVVPAIDTIVQGTEGKIDDIPVRSTMYQGQTPQSFNIKTLVNSYNALTDAQKATLSDSCKICLLAGEEVTMVRGENYNFKITTPYDLRVASALVETRD</sequence>
<comment type="similarity">
    <text evidence="5">Belongs to the IspD/TarI cytidylyltransferase family. TarI subfamily.</text>
</comment>
<dbReference type="NCBIfam" id="NF001183">
    <property type="entry name" value="PRK00155.1-3"/>
    <property type="match status" value="1"/>
</dbReference>
<dbReference type="InterPro" id="IPR018294">
    <property type="entry name" value="ISPD_synthase_CS"/>
</dbReference>
<comment type="pathway">
    <text evidence="5">Cell wall biogenesis; poly(ribitol phosphate) teichoic acid biosynthesis.</text>
</comment>
<comment type="function">
    <text evidence="5">Catalyzes the transfer of the cytidylyl group of CTP to D-ribitol 5-phosphate.</text>
</comment>
<dbReference type="InterPro" id="IPR029044">
    <property type="entry name" value="Nucleotide-diphossugar_trans"/>
</dbReference>
<accession>F6IRV3</accession>
<evidence type="ECO:0000313" key="6">
    <source>
        <dbReference type="EMBL" id="CCB81254.1"/>
    </source>
</evidence>
<dbReference type="SUPFAM" id="SSF53448">
    <property type="entry name" value="Nucleotide-diphospho-sugar transferases"/>
    <property type="match status" value="1"/>
</dbReference>